<sequence length="198" mass="23072">MRKRRLRGDLITFYNYLKGRCRGVGAGLFSQMKTRMKERGKKIPEELSSYFTKDLPTGLLTAPVVQNDAGQWPITISFSLSSDICEERGWIFQLYDSNSEDTHQKLPYMWTLERLEQIQNQIEEQTSKLKEVGFDKPIILWHYGNHREETFSKTWKVQTAMTVTPELTYGKPQIPMVKNTDIAQRRVHCGLNDGSFFI</sequence>
<keyword evidence="2" id="KW-1185">Reference proteome</keyword>
<name>A0A2I0UMK4_LIMLA</name>
<reference evidence="2" key="1">
    <citation type="submission" date="2017-11" db="EMBL/GenBank/DDBJ databases">
        <authorList>
            <person name="Lima N.C."/>
            <person name="Parody-Merino A.M."/>
            <person name="Battley P.F."/>
            <person name="Fidler A.E."/>
            <person name="Prosdocimi F."/>
        </authorList>
    </citation>
    <scope>NUCLEOTIDE SEQUENCE [LARGE SCALE GENOMIC DNA]</scope>
</reference>
<dbReference type="AlphaFoldDB" id="A0A2I0UMK4"/>
<evidence type="ECO:0000313" key="1">
    <source>
        <dbReference type="EMBL" id="PKU47267.1"/>
    </source>
</evidence>
<gene>
    <name evidence="1" type="ORF">llap_2443</name>
</gene>
<reference evidence="2" key="2">
    <citation type="submission" date="2017-12" db="EMBL/GenBank/DDBJ databases">
        <title>Genome sequence of the Bar-tailed Godwit (Limosa lapponica baueri).</title>
        <authorList>
            <person name="Lima N.C.B."/>
            <person name="Parody-Merino A.M."/>
            <person name="Battley P.F."/>
            <person name="Fidler A.E."/>
            <person name="Prosdocimi F."/>
        </authorList>
    </citation>
    <scope>NUCLEOTIDE SEQUENCE [LARGE SCALE GENOMIC DNA]</scope>
</reference>
<dbReference type="OrthoDB" id="9389783at2759"/>
<organism evidence="1 2">
    <name type="scientific">Limosa lapponica baueri</name>
    <dbReference type="NCBI Taxonomy" id="1758121"/>
    <lineage>
        <taxon>Eukaryota</taxon>
        <taxon>Metazoa</taxon>
        <taxon>Chordata</taxon>
        <taxon>Craniata</taxon>
        <taxon>Vertebrata</taxon>
        <taxon>Euteleostomi</taxon>
        <taxon>Archelosauria</taxon>
        <taxon>Archosauria</taxon>
        <taxon>Dinosauria</taxon>
        <taxon>Saurischia</taxon>
        <taxon>Theropoda</taxon>
        <taxon>Coelurosauria</taxon>
        <taxon>Aves</taxon>
        <taxon>Neognathae</taxon>
        <taxon>Neoaves</taxon>
        <taxon>Charadriiformes</taxon>
        <taxon>Scolopacidae</taxon>
        <taxon>Limosa</taxon>
    </lineage>
</organism>
<proteinExistence type="predicted"/>
<evidence type="ECO:0000313" key="2">
    <source>
        <dbReference type="Proteomes" id="UP000233556"/>
    </source>
</evidence>
<dbReference type="Proteomes" id="UP000233556">
    <property type="component" value="Unassembled WGS sequence"/>
</dbReference>
<protein>
    <submittedName>
        <fullName evidence="1">Uncharacterized protein</fullName>
    </submittedName>
</protein>
<dbReference type="EMBL" id="KZ505683">
    <property type="protein sequence ID" value="PKU47267.1"/>
    <property type="molecule type" value="Genomic_DNA"/>
</dbReference>
<accession>A0A2I0UMK4</accession>